<evidence type="ECO:0000313" key="2">
    <source>
        <dbReference type="Proteomes" id="UP000607653"/>
    </source>
</evidence>
<proteinExistence type="predicted"/>
<dbReference type="Proteomes" id="UP000607653">
    <property type="component" value="Unassembled WGS sequence"/>
</dbReference>
<gene>
    <name evidence="1" type="ORF">HUJ06_013192</name>
</gene>
<protein>
    <submittedName>
        <fullName evidence="1">Uncharacterized protein</fullName>
    </submittedName>
</protein>
<comment type="caution">
    <text evidence="1">The sequence shown here is derived from an EMBL/GenBank/DDBJ whole genome shotgun (WGS) entry which is preliminary data.</text>
</comment>
<reference evidence="1 2" key="1">
    <citation type="journal article" date="2020" name="Mol. Biol. Evol.">
        <title>Distinct Expression and Methylation Patterns for Genes with Different Fates following a Single Whole-Genome Duplication in Flowering Plants.</title>
        <authorList>
            <person name="Shi T."/>
            <person name="Rahmani R.S."/>
            <person name="Gugger P.F."/>
            <person name="Wang M."/>
            <person name="Li H."/>
            <person name="Zhang Y."/>
            <person name="Li Z."/>
            <person name="Wang Q."/>
            <person name="Van de Peer Y."/>
            <person name="Marchal K."/>
            <person name="Chen J."/>
        </authorList>
    </citation>
    <scope>NUCLEOTIDE SEQUENCE [LARGE SCALE GENOMIC DNA]</scope>
    <source>
        <tissue evidence="1">Leaf</tissue>
    </source>
</reference>
<accession>A0A822Z2F7</accession>
<dbReference type="AlphaFoldDB" id="A0A822Z2F7"/>
<evidence type="ECO:0000313" key="1">
    <source>
        <dbReference type="EMBL" id="DAD38870.1"/>
    </source>
</evidence>
<name>A0A822Z2F7_NELNU</name>
<sequence>MRKDVRSLTLIDLQELDSAILLLRLEVAKSARIKRSFSRKNCRKC</sequence>
<organism evidence="1 2">
    <name type="scientific">Nelumbo nucifera</name>
    <name type="common">Sacred lotus</name>
    <dbReference type="NCBI Taxonomy" id="4432"/>
    <lineage>
        <taxon>Eukaryota</taxon>
        <taxon>Viridiplantae</taxon>
        <taxon>Streptophyta</taxon>
        <taxon>Embryophyta</taxon>
        <taxon>Tracheophyta</taxon>
        <taxon>Spermatophyta</taxon>
        <taxon>Magnoliopsida</taxon>
        <taxon>Proteales</taxon>
        <taxon>Nelumbonaceae</taxon>
        <taxon>Nelumbo</taxon>
    </lineage>
</organism>
<dbReference type="EMBL" id="DUZY01000005">
    <property type="protein sequence ID" value="DAD38870.1"/>
    <property type="molecule type" value="Genomic_DNA"/>
</dbReference>
<keyword evidence="2" id="KW-1185">Reference proteome</keyword>